<dbReference type="InterPro" id="IPR042099">
    <property type="entry name" value="ANL_N_sf"/>
</dbReference>
<dbReference type="Proteomes" id="UP001501624">
    <property type="component" value="Unassembled WGS sequence"/>
</dbReference>
<evidence type="ECO:0000256" key="1">
    <source>
        <dbReference type="ARBA" id="ARBA00006432"/>
    </source>
</evidence>
<evidence type="ECO:0000313" key="4">
    <source>
        <dbReference type="EMBL" id="GAA3790812.1"/>
    </source>
</evidence>
<accession>A0ABP7HF75</accession>
<feature type="region of interest" description="Disordered" evidence="3">
    <location>
        <begin position="1"/>
        <end position="23"/>
    </location>
</feature>
<dbReference type="SUPFAM" id="SSF56801">
    <property type="entry name" value="Acetyl-CoA synthetase-like"/>
    <property type="match status" value="1"/>
</dbReference>
<dbReference type="PANTHER" id="PTHR24096:SF149">
    <property type="entry name" value="AMP-BINDING DOMAIN-CONTAINING PROTEIN-RELATED"/>
    <property type="match status" value="1"/>
</dbReference>
<comment type="similarity">
    <text evidence="1">Belongs to the ATP-dependent AMP-binding enzyme family.</text>
</comment>
<reference evidence="5" key="1">
    <citation type="journal article" date="2019" name="Int. J. Syst. Evol. Microbiol.">
        <title>The Global Catalogue of Microorganisms (GCM) 10K type strain sequencing project: providing services to taxonomists for standard genome sequencing and annotation.</title>
        <authorList>
            <consortium name="The Broad Institute Genomics Platform"/>
            <consortium name="The Broad Institute Genome Sequencing Center for Infectious Disease"/>
            <person name="Wu L."/>
            <person name="Ma J."/>
        </authorList>
    </citation>
    <scope>NUCLEOTIDE SEQUENCE [LARGE SCALE GENOMIC DNA]</scope>
    <source>
        <strain evidence="5">JCM 17017</strain>
    </source>
</reference>
<proteinExistence type="inferred from homology"/>
<gene>
    <name evidence="4" type="ORF">GCM10022380_04040</name>
</gene>
<feature type="region of interest" description="Disordered" evidence="3">
    <location>
        <begin position="68"/>
        <end position="96"/>
    </location>
</feature>
<evidence type="ECO:0000256" key="2">
    <source>
        <dbReference type="ARBA" id="ARBA00022598"/>
    </source>
</evidence>
<keyword evidence="2" id="KW-0436">Ligase</keyword>
<protein>
    <recommendedName>
        <fullName evidence="6">AMP-dependent synthetase/ligase domain-containing protein</fullName>
    </recommendedName>
</protein>
<evidence type="ECO:0000313" key="5">
    <source>
        <dbReference type="Proteomes" id="UP001501624"/>
    </source>
</evidence>
<dbReference type="Gene3D" id="3.40.50.12780">
    <property type="entry name" value="N-terminal domain of ligase-like"/>
    <property type="match status" value="1"/>
</dbReference>
<dbReference type="EMBL" id="BAABCM010000001">
    <property type="protein sequence ID" value="GAA3790812.1"/>
    <property type="molecule type" value="Genomic_DNA"/>
</dbReference>
<evidence type="ECO:0000256" key="3">
    <source>
        <dbReference type="SAM" id="MobiDB-lite"/>
    </source>
</evidence>
<dbReference type="RefSeq" id="WP_372491225.1">
    <property type="nucleotide sequence ID" value="NZ_BAABCM010000001.1"/>
</dbReference>
<evidence type="ECO:0008006" key="6">
    <source>
        <dbReference type="Google" id="ProtNLM"/>
    </source>
</evidence>
<dbReference type="PANTHER" id="PTHR24096">
    <property type="entry name" value="LONG-CHAIN-FATTY-ACID--COA LIGASE"/>
    <property type="match status" value="1"/>
</dbReference>
<organism evidence="4 5">
    <name type="scientific">Amycolatopsis tucumanensis</name>
    <dbReference type="NCBI Taxonomy" id="401106"/>
    <lineage>
        <taxon>Bacteria</taxon>
        <taxon>Bacillati</taxon>
        <taxon>Actinomycetota</taxon>
        <taxon>Actinomycetes</taxon>
        <taxon>Pseudonocardiales</taxon>
        <taxon>Pseudonocardiaceae</taxon>
        <taxon>Amycolatopsis</taxon>
    </lineage>
</organism>
<comment type="caution">
    <text evidence="4">The sequence shown here is derived from an EMBL/GenBank/DDBJ whole genome shotgun (WGS) entry which is preliminary data.</text>
</comment>
<keyword evidence="5" id="KW-1185">Reference proteome</keyword>
<name>A0ABP7HF75_9PSEU</name>
<feature type="compositionally biased region" description="Basic residues" evidence="3">
    <location>
        <begin position="71"/>
        <end position="82"/>
    </location>
</feature>
<sequence>MALHQFAQLDKQGSQRPRNPAATAATLDADGWLHTGDIATVTADGVFTIVDRVKELIKYKGYQVPRWSPCRTRRGRRSRRRSWSAAPAPGWTPRRS</sequence>